<dbReference type="Gene3D" id="3.30.450.40">
    <property type="match status" value="1"/>
</dbReference>
<dbReference type="Pfam" id="PF01614">
    <property type="entry name" value="IclR_C"/>
    <property type="match status" value="2"/>
</dbReference>
<keyword evidence="1" id="KW-0805">Transcription regulation</keyword>
<sequence length="291" mass="30646">MATVDTDRAQRGIQSIEVGGQLLRALVHHGRPMALKDLAREADMTAAKAHPYMVSFGRLGLIEQDRASGHYLLGPLALQLGLISLQQADPVHIATALIGQLAQQIGHTVALAVWGARGATIVRTAESPSPVHVNMRHGTVFSLTNTASGRVFAAYLDPAVVRAQLEDERQRQKQRKGAAEPAPPAGMPPVQPLPSWSDFARQCQEVRDHGISRSDGEVIEGVSAMAAPVFDHTGAIVLAVTAIGPAGIFHTAWDGEIARALKACAGTVSQRLGASKNQGGVGAVVPSVSDR</sequence>
<feature type="compositionally biased region" description="Pro residues" evidence="4">
    <location>
        <begin position="181"/>
        <end position="192"/>
    </location>
</feature>
<dbReference type="SUPFAM" id="SSF55781">
    <property type="entry name" value="GAF domain-like"/>
    <property type="match status" value="1"/>
</dbReference>
<dbReference type="GO" id="GO:0045892">
    <property type="term" value="P:negative regulation of DNA-templated transcription"/>
    <property type="evidence" value="ECO:0007669"/>
    <property type="project" value="TreeGrafter"/>
</dbReference>
<dbReference type="InterPro" id="IPR036388">
    <property type="entry name" value="WH-like_DNA-bd_sf"/>
</dbReference>
<evidence type="ECO:0000259" key="5">
    <source>
        <dbReference type="PROSITE" id="PS51077"/>
    </source>
</evidence>
<dbReference type="PANTHER" id="PTHR30136:SF8">
    <property type="entry name" value="TRANSCRIPTIONAL REGULATORY PROTEIN"/>
    <property type="match status" value="1"/>
</dbReference>
<dbReference type="PROSITE" id="PS51077">
    <property type="entry name" value="HTH_ICLR"/>
    <property type="match status" value="1"/>
</dbReference>
<evidence type="ECO:0000256" key="3">
    <source>
        <dbReference type="ARBA" id="ARBA00023163"/>
    </source>
</evidence>
<dbReference type="AlphaFoldDB" id="A0A5Q0MCC5"/>
<dbReference type="Proteomes" id="UP000326780">
    <property type="component" value="Chromosome"/>
</dbReference>
<evidence type="ECO:0000313" key="8">
    <source>
        <dbReference type="Proteomes" id="UP000326780"/>
    </source>
</evidence>
<evidence type="ECO:0000256" key="4">
    <source>
        <dbReference type="SAM" id="MobiDB-lite"/>
    </source>
</evidence>
<dbReference type="Pfam" id="PF09339">
    <property type="entry name" value="HTH_IclR"/>
    <property type="match status" value="1"/>
</dbReference>
<feature type="domain" description="IclR-ED" evidence="6">
    <location>
        <begin position="76"/>
        <end position="274"/>
    </location>
</feature>
<dbReference type="GO" id="GO:0003700">
    <property type="term" value="F:DNA-binding transcription factor activity"/>
    <property type="evidence" value="ECO:0007669"/>
    <property type="project" value="TreeGrafter"/>
</dbReference>
<keyword evidence="2" id="KW-0238">DNA-binding</keyword>
<dbReference type="InterPro" id="IPR050707">
    <property type="entry name" value="HTH_MetabolicPath_Reg"/>
</dbReference>
<evidence type="ECO:0000313" key="7">
    <source>
        <dbReference type="EMBL" id="QFZ87490.1"/>
    </source>
</evidence>
<dbReference type="PROSITE" id="PS51078">
    <property type="entry name" value="ICLR_ED"/>
    <property type="match status" value="1"/>
</dbReference>
<dbReference type="PANTHER" id="PTHR30136">
    <property type="entry name" value="HELIX-TURN-HELIX TRANSCRIPTIONAL REGULATOR, ICLR FAMILY"/>
    <property type="match status" value="1"/>
</dbReference>
<feature type="domain" description="HTH iclR-type" evidence="5">
    <location>
        <begin position="13"/>
        <end position="75"/>
    </location>
</feature>
<accession>A0A5Q0MCC5</accession>
<feature type="region of interest" description="Disordered" evidence="4">
    <location>
        <begin position="166"/>
        <end position="194"/>
    </location>
</feature>
<dbReference type="GO" id="GO:0003677">
    <property type="term" value="F:DNA binding"/>
    <property type="evidence" value="ECO:0007669"/>
    <property type="project" value="UniProtKB-KW"/>
</dbReference>
<evidence type="ECO:0000256" key="1">
    <source>
        <dbReference type="ARBA" id="ARBA00023015"/>
    </source>
</evidence>
<reference evidence="7 8" key="1">
    <citation type="submission" date="2019-10" db="EMBL/GenBank/DDBJ databases">
        <title>Complete genome sequence of Variovorax paradoxus 5C-2.</title>
        <authorList>
            <person name="Gogoleva N.E."/>
            <person name="Balkin A.S."/>
        </authorList>
    </citation>
    <scope>NUCLEOTIDE SEQUENCE [LARGE SCALE GENOMIC DNA]</scope>
    <source>
        <strain evidence="7 8">5C-2</strain>
    </source>
</reference>
<dbReference type="RefSeq" id="WP_153285862.1">
    <property type="nucleotide sequence ID" value="NZ_CP045644.1"/>
</dbReference>
<dbReference type="InterPro" id="IPR036390">
    <property type="entry name" value="WH_DNA-bd_sf"/>
</dbReference>
<evidence type="ECO:0000259" key="6">
    <source>
        <dbReference type="PROSITE" id="PS51078"/>
    </source>
</evidence>
<protein>
    <submittedName>
        <fullName evidence="7">Helix-turn-helix domain-containing protein</fullName>
    </submittedName>
</protein>
<dbReference type="SMART" id="SM00346">
    <property type="entry name" value="HTH_ICLR"/>
    <property type="match status" value="1"/>
</dbReference>
<name>A0A5Q0MCC5_VARPD</name>
<keyword evidence="3" id="KW-0804">Transcription</keyword>
<proteinExistence type="predicted"/>
<dbReference type="Gene3D" id="1.10.10.10">
    <property type="entry name" value="Winged helix-like DNA-binding domain superfamily/Winged helix DNA-binding domain"/>
    <property type="match status" value="1"/>
</dbReference>
<dbReference type="InterPro" id="IPR029016">
    <property type="entry name" value="GAF-like_dom_sf"/>
</dbReference>
<dbReference type="EMBL" id="CP045644">
    <property type="protein sequence ID" value="QFZ87490.1"/>
    <property type="molecule type" value="Genomic_DNA"/>
</dbReference>
<gene>
    <name evidence="7" type="ORF">GFK26_05490</name>
</gene>
<evidence type="ECO:0000256" key="2">
    <source>
        <dbReference type="ARBA" id="ARBA00023125"/>
    </source>
</evidence>
<dbReference type="InterPro" id="IPR014757">
    <property type="entry name" value="Tscrpt_reg_IclR_C"/>
</dbReference>
<dbReference type="InterPro" id="IPR005471">
    <property type="entry name" value="Tscrpt_reg_IclR_N"/>
</dbReference>
<dbReference type="SUPFAM" id="SSF46785">
    <property type="entry name" value="Winged helix' DNA-binding domain"/>
    <property type="match status" value="1"/>
</dbReference>
<organism evidence="7 8">
    <name type="scientific">Variovorax paradoxus</name>
    <dbReference type="NCBI Taxonomy" id="34073"/>
    <lineage>
        <taxon>Bacteria</taxon>
        <taxon>Pseudomonadati</taxon>
        <taxon>Pseudomonadota</taxon>
        <taxon>Betaproteobacteria</taxon>
        <taxon>Burkholderiales</taxon>
        <taxon>Comamonadaceae</taxon>
        <taxon>Variovorax</taxon>
    </lineage>
</organism>